<organism evidence="7 8">
    <name type="scientific">Neobacillus niacini</name>
    <dbReference type="NCBI Taxonomy" id="86668"/>
    <lineage>
        <taxon>Bacteria</taxon>
        <taxon>Bacillati</taxon>
        <taxon>Bacillota</taxon>
        <taxon>Bacilli</taxon>
        <taxon>Bacillales</taxon>
        <taxon>Bacillaceae</taxon>
        <taxon>Neobacillus</taxon>
    </lineage>
</organism>
<dbReference type="EC" id="1.6.99.3" evidence="7"/>
<dbReference type="Pfam" id="PF07992">
    <property type="entry name" value="Pyr_redox_2"/>
    <property type="match status" value="1"/>
</dbReference>
<comment type="cofactor">
    <cofactor evidence="1">
        <name>FAD</name>
        <dbReference type="ChEBI" id="CHEBI:57692"/>
    </cofactor>
</comment>
<evidence type="ECO:0000313" key="8">
    <source>
        <dbReference type="Proteomes" id="UP000548423"/>
    </source>
</evidence>
<sequence>MNKPKIVILGAGYGGIITSKKLEKLLKSGEADVTLINKHEYHYITTQLHKTGAGTAADRQIAMEIPELINEQKTNFIKGSVTSVDVKNQAVYLEDGVSVEYDYLLIALGFDIETFGIPGIKEHAFAIRSFRSTKAIYNQITRQLTQYKEDKDPSRLTFVVAGGGFTGVEMLGELAEGLPKFCKKYDVPYEEVKIVAVEAAPSVIPFFPKESIQYTTEILEKFNINMYMSTKILECTPEKVVLENNIEIPTRTLIWSCGVKGNPIVQNCGLPVEKGKLPVDSYLRVKDTKNIFSIGDCSLFMKDEKNALPPTAQVALQEADVCAKNIVAALRGETLNSFEYHHKGSVASIGNFAAVGKVGNFRLSGLFGSFMKQVIEARYLLNLGGPSLIIKQHFGFSKEPVKVTANQ</sequence>
<reference evidence="8" key="2">
    <citation type="submission" date="2020-08" db="EMBL/GenBank/DDBJ databases">
        <title>The Agave Microbiome: Exploring the role of microbial communities in plant adaptations to desert environments.</title>
        <authorList>
            <person name="Partida-Martinez L.P."/>
        </authorList>
    </citation>
    <scope>NUCLEOTIDE SEQUENCE [LARGE SCALE GENOMIC DNA]</scope>
    <source>
        <strain evidence="8">AT2.8</strain>
    </source>
</reference>
<protein>
    <submittedName>
        <fullName evidence="7">NADH dehydrogenase</fullName>
        <ecNumber evidence="7">1.6.99.3</ecNumber>
    </submittedName>
</protein>
<dbReference type="GO" id="GO:0003955">
    <property type="term" value="F:NAD(P)H dehydrogenase (quinone) activity"/>
    <property type="evidence" value="ECO:0007669"/>
    <property type="project" value="TreeGrafter"/>
</dbReference>
<evidence type="ECO:0000256" key="2">
    <source>
        <dbReference type="ARBA" id="ARBA00005272"/>
    </source>
</evidence>
<proteinExistence type="inferred from homology"/>
<evidence type="ECO:0000256" key="4">
    <source>
        <dbReference type="ARBA" id="ARBA00022827"/>
    </source>
</evidence>
<dbReference type="Gene3D" id="3.50.50.100">
    <property type="match status" value="1"/>
</dbReference>
<keyword evidence="4" id="KW-0274">FAD</keyword>
<dbReference type="InterPro" id="IPR036188">
    <property type="entry name" value="FAD/NAD-bd_sf"/>
</dbReference>
<reference evidence="8" key="1">
    <citation type="submission" date="2020-07" db="EMBL/GenBank/DDBJ databases">
        <authorList>
            <person name="Partida-Martinez L."/>
            <person name="Huntemann M."/>
            <person name="Clum A."/>
            <person name="Wang J."/>
            <person name="Palaniappan K."/>
            <person name="Ritter S."/>
            <person name="Chen I.-M."/>
            <person name="Stamatis D."/>
            <person name="Reddy T."/>
            <person name="O'Malley R."/>
            <person name="Daum C."/>
            <person name="Shapiro N."/>
            <person name="Ivanova N."/>
            <person name="Kyrpides N."/>
            <person name="Woyke T."/>
        </authorList>
    </citation>
    <scope>NUCLEOTIDE SEQUENCE [LARGE SCALE GENOMIC DNA]</scope>
    <source>
        <strain evidence="8">AT2.8</strain>
    </source>
</reference>
<comment type="caution">
    <text evidence="7">The sequence shown here is derived from an EMBL/GenBank/DDBJ whole genome shotgun (WGS) entry which is preliminary data.</text>
</comment>
<comment type="similarity">
    <text evidence="2">Belongs to the NADH dehydrogenase family.</text>
</comment>
<dbReference type="AlphaFoldDB" id="A0A852TCX7"/>
<dbReference type="EMBL" id="JACCBX010000007">
    <property type="protein sequence ID" value="NYE06642.1"/>
    <property type="molecule type" value="Genomic_DNA"/>
</dbReference>
<evidence type="ECO:0000313" key="7">
    <source>
        <dbReference type="EMBL" id="NYE06642.1"/>
    </source>
</evidence>
<dbReference type="PANTHER" id="PTHR42913:SF3">
    <property type="entry name" value="64 KDA MITOCHONDRIAL NADH DEHYDROGENASE (EUROFUNG)"/>
    <property type="match status" value="1"/>
</dbReference>
<dbReference type="GO" id="GO:0019646">
    <property type="term" value="P:aerobic electron transport chain"/>
    <property type="evidence" value="ECO:0007669"/>
    <property type="project" value="TreeGrafter"/>
</dbReference>
<dbReference type="InterPro" id="IPR023753">
    <property type="entry name" value="FAD/NAD-binding_dom"/>
</dbReference>
<dbReference type="PANTHER" id="PTHR42913">
    <property type="entry name" value="APOPTOSIS-INDUCING FACTOR 1"/>
    <property type="match status" value="1"/>
</dbReference>
<dbReference type="InterPro" id="IPR051169">
    <property type="entry name" value="NADH-Q_oxidoreductase"/>
</dbReference>
<dbReference type="PRINTS" id="PR00368">
    <property type="entry name" value="FADPNR"/>
</dbReference>
<evidence type="ECO:0000256" key="3">
    <source>
        <dbReference type="ARBA" id="ARBA00022630"/>
    </source>
</evidence>
<keyword evidence="5 7" id="KW-0560">Oxidoreductase</keyword>
<keyword evidence="3" id="KW-0285">Flavoprotein</keyword>
<feature type="domain" description="FAD/NAD(P)-binding" evidence="6">
    <location>
        <begin position="5"/>
        <end position="319"/>
    </location>
</feature>
<evidence type="ECO:0000256" key="5">
    <source>
        <dbReference type="ARBA" id="ARBA00023002"/>
    </source>
</evidence>
<dbReference type="Proteomes" id="UP000548423">
    <property type="component" value="Unassembled WGS sequence"/>
</dbReference>
<name>A0A852TCX7_9BACI</name>
<dbReference type="SUPFAM" id="SSF51905">
    <property type="entry name" value="FAD/NAD(P)-binding domain"/>
    <property type="match status" value="2"/>
</dbReference>
<evidence type="ECO:0000256" key="1">
    <source>
        <dbReference type="ARBA" id="ARBA00001974"/>
    </source>
</evidence>
<accession>A0A852TCX7</accession>
<gene>
    <name evidence="7" type="ORF">F4694_003422</name>
</gene>
<evidence type="ECO:0000259" key="6">
    <source>
        <dbReference type="Pfam" id="PF07992"/>
    </source>
</evidence>